<keyword evidence="4" id="KW-0804">Transcription</keyword>
<proteinExistence type="predicted"/>
<dbReference type="EMBL" id="JAPDRN010000168">
    <property type="protein sequence ID" value="KAJ9616210.1"/>
    <property type="molecule type" value="Genomic_DNA"/>
</dbReference>
<keyword evidence="2" id="KW-0805">Transcription regulation</keyword>
<dbReference type="PANTHER" id="PTHR46910:SF37">
    <property type="entry name" value="ZN(II)2CYS6 TRANSCRIPTION FACTOR (EUROFUNG)"/>
    <property type="match status" value="1"/>
</dbReference>
<evidence type="ECO:0000256" key="5">
    <source>
        <dbReference type="ARBA" id="ARBA00023242"/>
    </source>
</evidence>
<gene>
    <name evidence="6" type="ORF">H2204_014005</name>
</gene>
<dbReference type="CDD" id="cd12148">
    <property type="entry name" value="fungal_TF_MHR"/>
    <property type="match status" value="1"/>
</dbReference>
<evidence type="ECO:0000313" key="7">
    <source>
        <dbReference type="Proteomes" id="UP001172681"/>
    </source>
</evidence>
<evidence type="ECO:0000256" key="3">
    <source>
        <dbReference type="ARBA" id="ARBA00023125"/>
    </source>
</evidence>
<evidence type="ECO:0000256" key="1">
    <source>
        <dbReference type="ARBA" id="ARBA00004123"/>
    </source>
</evidence>
<dbReference type="GO" id="GO:0003700">
    <property type="term" value="F:DNA-binding transcription factor activity"/>
    <property type="evidence" value="ECO:0007669"/>
    <property type="project" value="InterPro"/>
</dbReference>
<comment type="subcellular location">
    <subcellularLocation>
        <location evidence="1">Nucleus</location>
    </subcellularLocation>
</comment>
<keyword evidence="7" id="KW-1185">Reference proteome</keyword>
<keyword evidence="5" id="KW-0539">Nucleus</keyword>
<keyword evidence="3" id="KW-0238">DNA-binding</keyword>
<name>A0AA39CPV3_9EURO</name>
<dbReference type="Proteomes" id="UP001172681">
    <property type="component" value="Unassembled WGS sequence"/>
</dbReference>
<evidence type="ECO:0000256" key="4">
    <source>
        <dbReference type="ARBA" id="ARBA00023163"/>
    </source>
</evidence>
<dbReference type="AlphaFoldDB" id="A0AA39CPV3"/>
<dbReference type="GO" id="GO:0005634">
    <property type="term" value="C:nucleus"/>
    <property type="evidence" value="ECO:0007669"/>
    <property type="project" value="UniProtKB-SubCell"/>
</dbReference>
<organism evidence="6 7">
    <name type="scientific">Knufia peltigerae</name>
    <dbReference type="NCBI Taxonomy" id="1002370"/>
    <lineage>
        <taxon>Eukaryota</taxon>
        <taxon>Fungi</taxon>
        <taxon>Dikarya</taxon>
        <taxon>Ascomycota</taxon>
        <taxon>Pezizomycotina</taxon>
        <taxon>Eurotiomycetes</taxon>
        <taxon>Chaetothyriomycetidae</taxon>
        <taxon>Chaetothyriales</taxon>
        <taxon>Trichomeriaceae</taxon>
        <taxon>Knufia</taxon>
    </lineage>
</organism>
<dbReference type="GO" id="GO:0003677">
    <property type="term" value="F:DNA binding"/>
    <property type="evidence" value="ECO:0007669"/>
    <property type="project" value="UniProtKB-KW"/>
</dbReference>
<dbReference type="InterPro" id="IPR050987">
    <property type="entry name" value="AtrR-like"/>
</dbReference>
<protein>
    <submittedName>
        <fullName evidence="6">Uncharacterized protein</fullName>
    </submittedName>
</protein>
<dbReference type="PANTHER" id="PTHR46910">
    <property type="entry name" value="TRANSCRIPTION FACTOR PDR1"/>
    <property type="match status" value="1"/>
</dbReference>
<evidence type="ECO:0000313" key="6">
    <source>
        <dbReference type="EMBL" id="KAJ9616210.1"/>
    </source>
</evidence>
<accession>A0AA39CPV3</accession>
<evidence type="ECO:0000256" key="2">
    <source>
        <dbReference type="ARBA" id="ARBA00023015"/>
    </source>
</evidence>
<sequence length="529" mass="59607">MDEMLKGRGIEGKEFHASLFPKSEKQKISSSSLSLFSDSDIRSISEKLRNAPFGALIESFSDSMNKRLHRQANKVYPEVSFRPPPYPIKLSPEQKAEHIRCYFDHIHPLFPFLMKAEFEQQVLDHHSEEALSKNTPLFALYNAMLAIGSQLNGHGSFEPGEGASWQFFQLSLSRLGELIASRPGVLSVQVIPDEDIGCHIPFIPEAIFGDFNWFLSSVRFGRLLSKAQSALFSVSATTKPLVEYQQDLQLIRHELETWRLSIPPPFRPGERFARARLGSSASIMAALRTHLVYHDFVMVLCRLSLQIGEPESGRGPLNARETFMRSTRRVIELIGHLEIEPYTPSVLLTVIPLSAFLSLFHLVIDNPRHVETRDNLNFLDIAAGYFRRLEYVTNQEFPFSVFPKLASIVQNYVQTLLPMEETATPLVQSLMSSLPENDPPSEVELDISGSSNMVIPKGTMGVYQAPSDSCETIYMMNEGSAMETMRFEVDGTALDPDGVHGVPDNEVMDFFGNLLDGPFWLYGNEPNWQ</sequence>
<comment type="caution">
    <text evidence="6">The sequence shown here is derived from an EMBL/GenBank/DDBJ whole genome shotgun (WGS) entry which is preliminary data.</text>
</comment>
<reference evidence="6" key="1">
    <citation type="submission" date="2022-10" db="EMBL/GenBank/DDBJ databases">
        <title>Culturing micro-colonial fungi from biological soil crusts in the Mojave desert and describing Neophaeococcomyces mojavensis, and introducing the new genera and species Taxawa tesnikishii.</title>
        <authorList>
            <person name="Kurbessoian T."/>
            <person name="Stajich J.E."/>
        </authorList>
    </citation>
    <scope>NUCLEOTIDE SEQUENCE</scope>
    <source>
        <strain evidence="6">TK_35</strain>
    </source>
</reference>